<gene>
    <name evidence="3" type="ORF">SORBI_3005G162900</name>
</gene>
<feature type="region of interest" description="Disordered" evidence="1">
    <location>
        <begin position="425"/>
        <end position="463"/>
    </location>
</feature>
<feature type="compositionally biased region" description="Polar residues" evidence="1">
    <location>
        <begin position="376"/>
        <end position="387"/>
    </location>
</feature>
<dbReference type="Pfam" id="PF11926">
    <property type="entry name" value="DUF3444"/>
    <property type="match status" value="2"/>
</dbReference>
<dbReference type="Proteomes" id="UP000000768">
    <property type="component" value="Chromosome 5"/>
</dbReference>
<evidence type="ECO:0000259" key="2">
    <source>
        <dbReference type="PROSITE" id="PS50076"/>
    </source>
</evidence>
<dbReference type="PROSITE" id="PS50076">
    <property type="entry name" value="DNAJ_2"/>
    <property type="match status" value="1"/>
</dbReference>
<dbReference type="eggNOG" id="ENOG502QS8C">
    <property type="taxonomic scope" value="Eukaryota"/>
</dbReference>
<dbReference type="InParanoid" id="A0A1Z5RJD8"/>
<dbReference type="SUPFAM" id="SSF46565">
    <property type="entry name" value="Chaperone J-domain"/>
    <property type="match status" value="1"/>
</dbReference>
<evidence type="ECO:0000313" key="4">
    <source>
        <dbReference type="Proteomes" id="UP000000768"/>
    </source>
</evidence>
<feature type="compositionally biased region" description="Polar residues" evidence="1">
    <location>
        <begin position="604"/>
        <end position="629"/>
    </location>
</feature>
<feature type="domain" description="J" evidence="2">
    <location>
        <begin position="66"/>
        <end position="130"/>
    </location>
</feature>
<dbReference type="OMA" id="GNATHEC"/>
<feature type="compositionally biased region" description="Basic and acidic residues" evidence="1">
    <location>
        <begin position="444"/>
        <end position="456"/>
    </location>
</feature>
<dbReference type="InterPro" id="IPR001623">
    <property type="entry name" value="DnaJ_domain"/>
</dbReference>
<reference evidence="3 4" key="1">
    <citation type="journal article" date="2009" name="Nature">
        <title>The Sorghum bicolor genome and the diversification of grasses.</title>
        <authorList>
            <person name="Paterson A.H."/>
            <person name="Bowers J.E."/>
            <person name="Bruggmann R."/>
            <person name="Dubchak I."/>
            <person name="Grimwood J."/>
            <person name="Gundlach H."/>
            <person name="Haberer G."/>
            <person name="Hellsten U."/>
            <person name="Mitros T."/>
            <person name="Poliakov A."/>
            <person name="Schmutz J."/>
            <person name="Spannagl M."/>
            <person name="Tang H."/>
            <person name="Wang X."/>
            <person name="Wicker T."/>
            <person name="Bharti A.K."/>
            <person name="Chapman J."/>
            <person name="Feltus F.A."/>
            <person name="Gowik U."/>
            <person name="Grigoriev I.V."/>
            <person name="Lyons E."/>
            <person name="Maher C.A."/>
            <person name="Martis M."/>
            <person name="Narechania A."/>
            <person name="Otillar R.P."/>
            <person name="Penning B.W."/>
            <person name="Salamov A.A."/>
            <person name="Wang Y."/>
            <person name="Zhang L."/>
            <person name="Carpita N.C."/>
            <person name="Freeling M."/>
            <person name="Gingle A.R."/>
            <person name="Hash C.T."/>
            <person name="Keller B."/>
            <person name="Klein P."/>
            <person name="Kresovich S."/>
            <person name="McCann M.C."/>
            <person name="Ming R."/>
            <person name="Peterson D.G."/>
            <person name="Mehboob-ur-Rahman"/>
            <person name="Ware D."/>
            <person name="Westhoff P."/>
            <person name="Mayer K.F."/>
            <person name="Messing J."/>
            <person name="Rokhsar D.S."/>
        </authorList>
    </citation>
    <scope>NUCLEOTIDE SEQUENCE [LARGE SCALE GENOMIC DNA]</scope>
    <source>
        <strain evidence="4">cv. BTx623</strain>
    </source>
</reference>
<dbReference type="InterPro" id="IPR036869">
    <property type="entry name" value="J_dom_sf"/>
</dbReference>
<dbReference type="GO" id="GO:0005783">
    <property type="term" value="C:endoplasmic reticulum"/>
    <property type="evidence" value="ECO:0007669"/>
    <property type="project" value="UniProtKB-ARBA"/>
</dbReference>
<organism evidence="3 4">
    <name type="scientific">Sorghum bicolor</name>
    <name type="common">Sorghum</name>
    <name type="synonym">Sorghum vulgare</name>
    <dbReference type="NCBI Taxonomy" id="4558"/>
    <lineage>
        <taxon>Eukaryota</taxon>
        <taxon>Viridiplantae</taxon>
        <taxon>Streptophyta</taxon>
        <taxon>Embryophyta</taxon>
        <taxon>Tracheophyta</taxon>
        <taxon>Spermatophyta</taxon>
        <taxon>Magnoliopsida</taxon>
        <taxon>Liliopsida</taxon>
        <taxon>Poales</taxon>
        <taxon>Poaceae</taxon>
        <taxon>PACMAD clade</taxon>
        <taxon>Panicoideae</taxon>
        <taxon>Andropogonodae</taxon>
        <taxon>Andropogoneae</taxon>
        <taxon>Sorghinae</taxon>
        <taxon>Sorghum</taxon>
    </lineage>
</organism>
<feature type="compositionally biased region" description="Polar residues" evidence="1">
    <location>
        <begin position="425"/>
        <end position="441"/>
    </location>
</feature>
<dbReference type="EMBL" id="CM000764">
    <property type="protein sequence ID" value="OQU83709.1"/>
    <property type="molecule type" value="Genomic_DNA"/>
</dbReference>
<feature type="region of interest" description="Disordered" evidence="1">
    <location>
        <begin position="587"/>
        <end position="629"/>
    </location>
</feature>
<dbReference type="PRINTS" id="PR00625">
    <property type="entry name" value="JDOMAIN"/>
</dbReference>
<name>A0A1Z5RJD8_SORBI</name>
<dbReference type="InterPro" id="IPR024593">
    <property type="entry name" value="DUF3444"/>
</dbReference>
<dbReference type="PANTHER" id="PTHR47374:SF5">
    <property type="entry name" value="J DOMAIN-CONTAINING PROTEIN"/>
    <property type="match status" value="1"/>
</dbReference>
<evidence type="ECO:0000256" key="1">
    <source>
        <dbReference type="SAM" id="MobiDB-lite"/>
    </source>
</evidence>
<feature type="region of interest" description="Disordered" evidence="1">
    <location>
        <begin position="332"/>
        <end position="401"/>
    </location>
</feature>
<sequence>MECNKEQALHAKEIALRKLKVKDFLGAKRIALKAQRLYPRLENLSQLLTICEVNCAAEVKVNGYMDWYGILQVEATADETIIRKGYEKLAFLLHPRKNSLPSAQAAFNLVSEAHTILCDHVKRSRYDIKRQCGPREMSKETIWPSDETCASKSDVVKRIPTSDCVKVFWTICPHCRKRFVYHQRNLVIRCEGCSKNFFAFNLHEEAVPSRFLAAPNNSQVPSEIFGSQKHGVHNPQVRYSKLYPTGESEPMVHARQRGEHVESDCRSNGDQEGSCSETRSGVAECLATNLIHSPAPSVIECTTRRMMPDPPDPHFVATQNLRREDASAVLNDAGSNNLERSVDGANNSHSRDSEDKRVKKYNSLSDADSGGDKMSSDNVAGTDSQSAELLPSEVDSQGDENAKHEYNANYSDDKMFNDNIAGIDSQSAEHCPSTEDSQGDGNATDERNTDHSDDKMFNGSVASDDNLSTEYLHSKVGIQGDGNAMLVCNVNSGEDEICNGNVASSNNGSAEYFPREMDSQGDGNTTYNGTANCGHFKMFNDSLASAGNQSIECLSSKVDIQGDGIATHGGNANCGSCKMSNDIVVGSNRQSSEHHNREVDSQRDGNATQKCNANSDTVSDQGNVNSEATDTVGEKSCYSRCLSMPVPNMFDFEKFRDDTWFEVGQIWAIYDKLDGMPRSYARILQLDDSDFKVHLAWLEHSAANKKEEKWTDEELPVACGKFCLRKTRDISPDRSIFSHIVPLTEGKERNSYVIYRIKGEVWALYKGWSIDADNHRSYEYEVVEVLSNMSAEDGATVIPLVRIKGFVSLFATARDKFSFTIPSSELLKFSHMIPFYRTTGTEKVGVPGGFLELDTAALPTDLDAAFLSVTLESYMSPGRMSADLGTDSKSGRMIPGTEHIAPEKKHPEVHFPMGNHNGISSEEDTSLQKDADGAIEIGDGSSSPKTFTFPESAFYNFEELRSCAKFERGQIWALYSDVDMFPKFYGWVSEVEMDPFRAHLTWLEACPKEEQEEQCMAGAGDNSQLWATYDTTYAFSHVVNVTKTSKKWQFEIRPQVGEVWAIYLNWSPDGSPSSSKHDEYAIGEIKRCTESSTMFEFLTKVDGYVAVFKHDDQKGAMKIPVTENLRFSHQIPAFRLTEENGGELHGFYELDPAAVPEVFLAI</sequence>
<evidence type="ECO:0000313" key="3">
    <source>
        <dbReference type="EMBL" id="OQU83709.1"/>
    </source>
</evidence>
<dbReference type="SMART" id="SM00271">
    <property type="entry name" value="DnaJ"/>
    <property type="match status" value="1"/>
</dbReference>
<accession>A0A1Z5RJD8</accession>
<proteinExistence type="predicted"/>
<dbReference type="PANTHER" id="PTHR47374">
    <property type="entry name" value="ENDOSOME ANTIGEN-LIKE PROTEIN, PUTATIVE (DUF3444)-RELATED"/>
    <property type="match status" value="1"/>
</dbReference>
<feature type="compositionally biased region" description="Basic and acidic residues" evidence="1">
    <location>
        <begin position="591"/>
        <end position="603"/>
    </location>
</feature>
<dbReference type="CDD" id="cd06257">
    <property type="entry name" value="DnaJ"/>
    <property type="match status" value="1"/>
</dbReference>
<dbReference type="Pfam" id="PF00226">
    <property type="entry name" value="DnaJ"/>
    <property type="match status" value="1"/>
</dbReference>
<feature type="compositionally biased region" description="Polar residues" evidence="1">
    <location>
        <begin position="333"/>
        <end position="348"/>
    </location>
</feature>
<keyword evidence="4" id="KW-1185">Reference proteome</keyword>
<reference evidence="4" key="2">
    <citation type="journal article" date="2018" name="Plant J.">
        <title>The Sorghum bicolor reference genome: improved assembly, gene annotations, a transcriptome atlas, and signatures of genome organization.</title>
        <authorList>
            <person name="McCormick R.F."/>
            <person name="Truong S.K."/>
            <person name="Sreedasyam A."/>
            <person name="Jenkins J."/>
            <person name="Shu S."/>
            <person name="Sims D."/>
            <person name="Kennedy M."/>
            <person name="Amirebrahimi M."/>
            <person name="Weers B.D."/>
            <person name="McKinley B."/>
            <person name="Mattison A."/>
            <person name="Morishige D.T."/>
            <person name="Grimwood J."/>
            <person name="Schmutz J."/>
            <person name="Mullet J.E."/>
        </authorList>
    </citation>
    <scope>NUCLEOTIDE SEQUENCE [LARGE SCALE GENOMIC DNA]</scope>
    <source>
        <strain evidence="4">cv. BTx623</strain>
    </source>
</reference>
<dbReference type="Gene3D" id="1.10.287.110">
    <property type="entry name" value="DnaJ domain"/>
    <property type="match status" value="1"/>
</dbReference>
<dbReference type="Gramene" id="OQU83709">
    <property type="protein sequence ID" value="OQU83709"/>
    <property type="gene ID" value="SORBI_3005G162900"/>
</dbReference>
<dbReference type="AlphaFoldDB" id="A0A1Z5RJD8"/>
<protein>
    <recommendedName>
        <fullName evidence="2">J domain-containing protein</fullName>
    </recommendedName>
</protein>
<dbReference type="STRING" id="4558.A0A1Z5RJD8"/>